<dbReference type="Gene3D" id="1.25.40.10">
    <property type="entry name" value="Tetratricopeptide repeat domain"/>
    <property type="match status" value="4"/>
</dbReference>
<evidence type="ECO:0000313" key="4">
    <source>
        <dbReference type="EMBL" id="PIN11455.1"/>
    </source>
</evidence>
<dbReference type="GO" id="GO:0009451">
    <property type="term" value="P:RNA modification"/>
    <property type="evidence" value="ECO:0007669"/>
    <property type="project" value="InterPro"/>
</dbReference>
<dbReference type="AlphaFoldDB" id="A0A2G9H1S9"/>
<dbReference type="STRING" id="429701.A0A2G9H1S9"/>
<dbReference type="InterPro" id="IPR046960">
    <property type="entry name" value="PPR_At4g14850-like_plant"/>
</dbReference>
<dbReference type="Pfam" id="PF13041">
    <property type="entry name" value="PPR_2"/>
    <property type="match status" value="2"/>
</dbReference>
<dbReference type="InterPro" id="IPR002885">
    <property type="entry name" value="PPR_rpt"/>
</dbReference>
<dbReference type="PANTHER" id="PTHR24015">
    <property type="entry name" value="OS07G0578800 PROTEIN-RELATED"/>
    <property type="match status" value="1"/>
</dbReference>
<evidence type="ECO:0000256" key="3">
    <source>
        <dbReference type="PROSITE-ProRule" id="PRU00708"/>
    </source>
</evidence>
<keyword evidence="5" id="KW-1185">Reference proteome</keyword>
<dbReference type="InterPro" id="IPR011990">
    <property type="entry name" value="TPR-like_helical_dom_sf"/>
</dbReference>
<feature type="repeat" description="PPR" evidence="3">
    <location>
        <begin position="289"/>
        <end position="319"/>
    </location>
</feature>
<evidence type="ECO:0000256" key="2">
    <source>
        <dbReference type="ARBA" id="ARBA00061659"/>
    </source>
</evidence>
<protein>
    <recommendedName>
        <fullName evidence="6">DYW domain-containing protein</fullName>
    </recommendedName>
</protein>
<comment type="caution">
    <text evidence="4">The sequence shown here is derived from an EMBL/GenBank/DDBJ whole genome shotgun (WGS) entry which is preliminary data.</text>
</comment>
<accession>A0A2G9H1S9</accession>
<dbReference type="Pfam" id="PF01535">
    <property type="entry name" value="PPR"/>
    <property type="match status" value="7"/>
</dbReference>
<feature type="repeat" description="PPR" evidence="3">
    <location>
        <begin position="219"/>
        <end position="253"/>
    </location>
</feature>
<dbReference type="FunFam" id="1.25.40.10:FF:000280">
    <property type="entry name" value="Pentatricopeptide repeat-containing protein"/>
    <property type="match status" value="1"/>
</dbReference>
<proteinExistence type="inferred from homology"/>
<dbReference type="FunFam" id="1.25.40.10:FF:000073">
    <property type="entry name" value="Pentatricopeptide repeat-containing protein chloroplastic"/>
    <property type="match status" value="1"/>
</dbReference>
<dbReference type="OrthoDB" id="185373at2759"/>
<feature type="repeat" description="PPR" evidence="3">
    <location>
        <begin position="320"/>
        <end position="354"/>
    </location>
</feature>
<dbReference type="FunFam" id="1.25.40.10:FF:000968">
    <property type="entry name" value="Pentatricopeptide repeat-containing protein, mitochondrial"/>
    <property type="match status" value="1"/>
</dbReference>
<evidence type="ECO:0008006" key="6">
    <source>
        <dbReference type="Google" id="ProtNLM"/>
    </source>
</evidence>
<feature type="repeat" description="PPR" evidence="3">
    <location>
        <begin position="390"/>
        <end position="420"/>
    </location>
</feature>
<evidence type="ECO:0000256" key="1">
    <source>
        <dbReference type="ARBA" id="ARBA00022737"/>
    </source>
</evidence>
<organism evidence="4 5">
    <name type="scientific">Handroanthus impetiginosus</name>
    <dbReference type="NCBI Taxonomy" id="429701"/>
    <lineage>
        <taxon>Eukaryota</taxon>
        <taxon>Viridiplantae</taxon>
        <taxon>Streptophyta</taxon>
        <taxon>Embryophyta</taxon>
        <taxon>Tracheophyta</taxon>
        <taxon>Spermatophyta</taxon>
        <taxon>Magnoliopsida</taxon>
        <taxon>eudicotyledons</taxon>
        <taxon>Gunneridae</taxon>
        <taxon>Pentapetalae</taxon>
        <taxon>asterids</taxon>
        <taxon>lamiids</taxon>
        <taxon>Lamiales</taxon>
        <taxon>Bignoniaceae</taxon>
        <taxon>Crescentiina</taxon>
        <taxon>Tabebuia alliance</taxon>
        <taxon>Handroanthus</taxon>
    </lineage>
</organism>
<dbReference type="Proteomes" id="UP000231279">
    <property type="component" value="Unassembled WGS sequence"/>
</dbReference>
<sequence>MVSGHATPILDRFSAAAWTSSIRQAVNNGEARKALLLFRQMKEQSHARPDKLTFPFIAKACAKLSNIKFSKIIHAHVLKTPYSLDMYVQTAMVDMYAKCNQLECAYLLFDEMSGRDVASWNAVLVGFAQVGFFDRVSLLLNKMRVDGVTPDAITMMGLMQLLSGMKDLKLLSGVHCFGTKCGLADDVSVANTLISGYAKCGDLFSAETAFCGIGADSLSVVSWNAMIAGCAYVKESVKAIGVYKRMLWDGYRPDLSTIISLLSSFAQPKSLYHGMLIHAHGVKVGCDSDITFHNTLISMYSKCGDIDSARYIFDCMDERSCITWTVMIGGYSEKGDLDMALSLFHDMEGAGEKPDIVTVIHLIAACGNVGALEVGKWIDNYTISKGLKNSIMICNALLDMYAKSGSLEDAQNLFDAMNMKNVISWTTLISGLALNGNFRAALDHFDGMLKLGLNPNHITFLALLQACTHAGFLEKGWELFDMMTKTYRIKPGLDHYSCMIDLLGRRGKLKEALEFIRQMPIEPDAGIWGTLLGACKIHRNLEIGEYAADHLFRLEPNTAAPYVEMANIYAGAKDWNGVLATRMKMKNKKVTKSPGQSVIQVDGKCWSFTVEDRLHSEGYHIFGTLDSLVLQLKDEIDLFAADELMS</sequence>
<dbReference type="PROSITE" id="PS51375">
    <property type="entry name" value="PPR"/>
    <property type="match status" value="6"/>
</dbReference>
<keyword evidence="1" id="KW-0677">Repeat</keyword>
<dbReference type="Pfam" id="PF20431">
    <property type="entry name" value="E_motif"/>
    <property type="match status" value="1"/>
</dbReference>
<dbReference type="NCBIfam" id="TIGR00756">
    <property type="entry name" value="PPR"/>
    <property type="match status" value="7"/>
</dbReference>
<evidence type="ECO:0000313" key="5">
    <source>
        <dbReference type="Proteomes" id="UP000231279"/>
    </source>
</evidence>
<dbReference type="InterPro" id="IPR046848">
    <property type="entry name" value="E_motif"/>
</dbReference>
<dbReference type="FunFam" id="1.25.40.10:FF:000031">
    <property type="entry name" value="Pentatricopeptide repeat-containing protein mitochondrial"/>
    <property type="match status" value="1"/>
</dbReference>
<gene>
    <name evidence="4" type="ORF">CDL12_15945</name>
</gene>
<reference evidence="5" key="1">
    <citation type="journal article" date="2018" name="Gigascience">
        <title>Genome assembly of the Pink Ipe (Handroanthus impetiginosus, Bignoniaceae), a highly valued, ecologically keystone Neotropical timber forest tree.</title>
        <authorList>
            <person name="Silva-Junior O.B."/>
            <person name="Grattapaglia D."/>
            <person name="Novaes E."/>
            <person name="Collevatti R.G."/>
        </authorList>
    </citation>
    <scope>NUCLEOTIDE SEQUENCE [LARGE SCALE GENOMIC DNA]</scope>
    <source>
        <strain evidence="5">cv. UFG-1</strain>
    </source>
</reference>
<feature type="repeat" description="PPR" evidence="3">
    <location>
        <begin position="116"/>
        <end position="150"/>
    </location>
</feature>
<dbReference type="GO" id="GO:0003723">
    <property type="term" value="F:RNA binding"/>
    <property type="evidence" value="ECO:0007669"/>
    <property type="project" value="InterPro"/>
</dbReference>
<dbReference type="PANTHER" id="PTHR24015:SF1993">
    <property type="entry name" value="PENTATRICOPEPTIDE REPEAT-CONTAINING PROTEIN"/>
    <property type="match status" value="1"/>
</dbReference>
<dbReference type="EMBL" id="NKXS01002933">
    <property type="protein sequence ID" value="PIN11455.1"/>
    <property type="molecule type" value="Genomic_DNA"/>
</dbReference>
<comment type="similarity">
    <text evidence="2">Belongs to the PPR family. PCMP-E subfamily.</text>
</comment>
<name>A0A2G9H1S9_9LAMI</name>
<feature type="repeat" description="PPR" evidence="3">
    <location>
        <begin position="421"/>
        <end position="455"/>
    </location>
</feature>